<feature type="region of interest" description="Disordered" evidence="4">
    <location>
        <begin position="210"/>
        <end position="244"/>
    </location>
</feature>
<feature type="compositionally biased region" description="Pro residues" evidence="4">
    <location>
        <begin position="120"/>
        <end position="138"/>
    </location>
</feature>
<dbReference type="OrthoDB" id="1193027at2759"/>
<dbReference type="AlphaFoldDB" id="R0K9S8"/>
<name>R0K9S8_EXST2</name>
<dbReference type="PANTHER" id="PTHR47849">
    <property type="entry name" value="CHITIN-BINDING LECTIN 1"/>
    <property type="match status" value="1"/>
</dbReference>
<dbReference type="SMART" id="SM00270">
    <property type="entry name" value="ChtBD1"/>
    <property type="match status" value="2"/>
</dbReference>
<dbReference type="EMBL" id="KB908604">
    <property type="protein sequence ID" value="EOA86129.1"/>
    <property type="molecule type" value="Genomic_DNA"/>
</dbReference>
<dbReference type="eggNOG" id="ENOG502SPFY">
    <property type="taxonomic scope" value="Eukaryota"/>
</dbReference>
<dbReference type="GO" id="GO:0008061">
    <property type="term" value="F:chitin binding"/>
    <property type="evidence" value="ECO:0007669"/>
    <property type="project" value="UniProtKB-UniRule"/>
</dbReference>
<evidence type="ECO:0000256" key="1">
    <source>
        <dbReference type="ARBA" id="ARBA00022669"/>
    </source>
</evidence>
<sequence>MQWVLMSLASALSVSVASASFDPVSNAALQLHPRASRFSSGKLENAAANPPVEHKGTTVKFSSRSLGYLLPRQQTLVIRDVAATNAARAMDTAELSSRQYCGLIVGCQPDFGRCGDAVPEPSPTPTSTPSPTSPPLPPISSSVLPPLPSGTLIPSTNGQCGNVTTCTGSAFGGCCSEYYYCGNTLGFCGTGCRPAFGTCGGIALPPGSSSVPIPAPSSSTRPSTTSRPISTPTPSPTSSAAPVPTNVSTNGRCGADGNGQTCTGSSFGRCCSSYGWCGNGQDDYCRLSWGCQPQFGSCS</sequence>
<feature type="domain" description="Chitin-binding type-1" evidence="6">
    <location>
        <begin position="157"/>
        <end position="201"/>
    </location>
</feature>
<organism evidence="7 8">
    <name type="scientific">Exserohilum turcicum (strain 28A)</name>
    <name type="common">Northern leaf blight fungus</name>
    <name type="synonym">Setosphaeria turcica</name>
    <dbReference type="NCBI Taxonomy" id="671987"/>
    <lineage>
        <taxon>Eukaryota</taxon>
        <taxon>Fungi</taxon>
        <taxon>Dikarya</taxon>
        <taxon>Ascomycota</taxon>
        <taxon>Pezizomycotina</taxon>
        <taxon>Dothideomycetes</taxon>
        <taxon>Pleosporomycetidae</taxon>
        <taxon>Pleosporales</taxon>
        <taxon>Pleosporineae</taxon>
        <taxon>Pleosporaceae</taxon>
        <taxon>Exserohilum</taxon>
    </lineage>
</organism>
<feature type="region of interest" description="Disordered" evidence="4">
    <location>
        <begin position="116"/>
        <end position="148"/>
    </location>
</feature>
<dbReference type="Proteomes" id="UP000016935">
    <property type="component" value="Unassembled WGS sequence"/>
</dbReference>
<gene>
    <name evidence="7" type="ORF">SETTUDRAFT_161361</name>
</gene>
<dbReference type="CDD" id="cd11618">
    <property type="entry name" value="ChtBD1_1"/>
    <property type="match status" value="1"/>
</dbReference>
<feature type="compositionally biased region" description="Low complexity" evidence="4">
    <location>
        <begin position="210"/>
        <end position="242"/>
    </location>
</feature>
<keyword evidence="8" id="KW-1185">Reference proteome</keyword>
<dbReference type="SUPFAM" id="SSF57016">
    <property type="entry name" value="Plant lectins/antimicrobial peptides"/>
    <property type="match status" value="2"/>
</dbReference>
<feature type="domain" description="Chitin-binding type-1" evidence="6">
    <location>
        <begin position="250"/>
        <end position="299"/>
    </location>
</feature>
<feature type="signal peptide" evidence="5">
    <location>
        <begin position="1"/>
        <end position="19"/>
    </location>
</feature>
<evidence type="ECO:0000256" key="3">
    <source>
        <dbReference type="PROSITE-ProRule" id="PRU00261"/>
    </source>
</evidence>
<evidence type="ECO:0000256" key="2">
    <source>
        <dbReference type="ARBA" id="ARBA00023157"/>
    </source>
</evidence>
<evidence type="ECO:0000256" key="5">
    <source>
        <dbReference type="SAM" id="SignalP"/>
    </source>
</evidence>
<evidence type="ECO:0000256" key="4">
    <source>
        <dbReference type="SAM" id="MobiDB-lite"/>
    </source>
</evidence>
<keyword evidence="1 3" id="KW-0147">Chitin-binding</keyword>
<feature type="chain" id="PRO_5004343899" evidence="5">
    <location>
        <begin position="20"/>
        <end position="299"/>
    </location>
</feature>
<dbReference type="PANTHER" id="PTHR47849:SF8">
    <property type="entry name" value="LECTIN"/>
    <property type="match status" value="1"/>
</dbReference>
<dbReference type="STRING" id="671987.R0K9S8"/>
<feature type="compositionally biased region" description="Low complexity" evidence="4">
    <location>
        <begin position="139"/>
        <end position="148"/>
    </location>
</feature>
<dbReference type="PROSITE" id="PS50941">
    <property type="entry name" value="CHIT_BIND_I_2"/>
    <property type="match status" value="2"/>
</dbReference>
<protein>
    <submittedName>
        <fullName evidence="7">Carbohydrate-binding module family 18 protein</fullName>
    </submittedName>
</protein>
<proteinExistence type="predicted"/>
<evidence type="ECO:0000313" key="7">
    <source>
        <dbReference type="EMBL" id="EOA86129.1"/>
    </source>
</evidence>
<reference evidence="7 8" key="1">
    <citation type="journal article" date="2012" name="PLoS Pathog.">
        <title>Diverse lifestyles and strategies of plant pathogenesis encoded in the genomes of eighteen Dothideomycetes fungi.</title>
        <authorList>
            <person name="Ohm R.A."/>
            <person name="Feau N."/>
            <person name="Henrissat B."/>
            <person name="Schoch C.L."/>
            <person name="Horwitz B.A."/>
            <person name="Barry K.W."/>
            <person name="Condon B.J."/>
            <person name="Copeland A.C."/>
            <person name="Dhillon B."/>
            <person name="Glaser F."/>
            <person name="Hesse C.N."/>
            <person name="Kosti I."/>
            <person name="LaButti K."/>
            <person name="Lindquist E.A."/>
            <person name="Lucas S."/>
            <person name="Salamov A.A."/>
            <person name="Bradshaw R.E."/>
            <person name="Ciuffetti L."/>
            <person name="Hamelin R.C."/>
            <person name="Kema G.H.J."/>
            <person name="Lawrence C."/>
            <person name="Scott J.A."/>
            <person name="Spatafora J.W."/>
            <person name="Turgeon B.G."/>
            <person name="de Wit P.J.G.M."/>
            <person name="Zhong S."/>
            <person name="Goodwin S.B."/>
            <person name="Grigoriev I.V."/>
        </authorList>
    </citation>
    <scope>NUCLEOTIDE SEQUENCE [LARGE SCALE GENOMIC DNA]</scope>
    <source>
        <strain evidence="8">28A</strain>
    </source>
</reference>
<evidence type="ECO:0000259" key="6">
    <source>
        <dbReference type="PROSITE" id="PS50941"/>
    </source>
</evidence>
<dbReference type="GeneID" id="19398146"/>
<keyword evidence="2 3" id="KW-1015">Disulfide bond</keyword>
<dbReference type="RefSeq" id="XP_008026144.1">
    <property type="nucleotide sequence ID" value="XM_008027953.1"/>
</dbReference>
<comment type="caution">
    <text evidence="3">Lacks conserved residue(s) required for the propagation of feature annotation.</text>
</comment>
<reference evidence="7 8" key="2">
    <citation type="journal article" date="2013" name="PLoS Genet.">
        <title>Comparative genome structure, secondary metabolite, and effector coding capacity across Cochliobolus pathogens.</title>
        <authorList>
            <person name="Condon B.J."/>
            <person name="Leng Y."/>
            <person name="Wu D."/>
            <person name="Bushley K.E."/>
            <person name="Ohm R.A."/>
            <person name="Otillar R."/>
            <person name="Martin J."/>
            <person name="Schackwitz W."/>
            <person name="Grimwood J."/>
            <person name="MohdZainudin N."/>
            <person name="Xue C."/>
            <person name="Wang R."/>
            <person name="Manning V.A."/>
            <person name="Dhillon B."/>
            <person name="Tu Z.J."/>
            <person name="Steffenson B.J."/>
            <person name="Salamov A."/>
            <person name="Sun H."/>
            <person name="Lowry S."/>
            <person name="LaButti K."/>
            <person name="Han J."/>
            <person name="Copeland A."/>
            <person name="Lindquist E."/>
            <person name="Barry K."/>
            <person name="Schmutz J."/>
            <person name="Baker S.E."/>
            <person name="Ciuffetti L.M."/>
            <person name="Grigoriev I.V."/>
            <person name="Zhong S."/>
            <person name="Turgeon B.G."/>
        </authorList>
    </citation>
    <scope>NUCLEOTIDE SEQUENCE [LARGE SCALE GENOMIC DNA]</scope>
    <source>
        <strain evidence="8">28A</strain>
    </source>
</reference>
<keyword evidence="5" id="KW-0732">Signal</keyword>
<dbReference type="InterPro" id="IPR036861">
    <property type="entry name" value="Endochitinase-like_sf"/>
</dbReference>
<feature type="disulfide bond" evidence="3">
    <location>
        <begin position="174"/>
        <end position="188"/>
    </location>
</feature>
<accession>R0K9S8</accession>
<dbReference type="InterPro" id="IPR001002">
    <property type="entry name" value="Chitin-bd_1"/>
</dbReference>
<feature type="disulfide bond" evidence="3">
    <location>
        <begin position="160"/>
        <end position="175"/>
    </location>
</feature>
<dbReference type="Gene3D" id="3.30.60.10">
    <property type="entry name" value="Endochitinase-like"/>
    <property type="match status" value="2"/>
</dbReference>
<evidence type="ECO:0000313" key="8">
    <source>
        <dbReference type="Proteomes" id="UP000016935"/>
    </source>
</evidence>
<dbReference type="HOGENOM" id="CLU_931165_0_0_1"/>